<dbReference type="Proteomes" id="UP000265520">
    <property type="component" value="Unassembled WGS sequence"/>
</dbReference>
<comment type="caution">
    <text evidence="1">The sequence shown here is derived from an EMBL/GenBank/DDBJ whole genome shotgun (WGS) entry which is preliminary data.</text>
</comment>
<organism evidence="1 2">
    <name type="scientific">Trifolium medium</name>
    <dbReference type="NCBI Taxonomy" id="97028"/>
    <lineage>
        <taxon>Eukaryota</taxon>
        <taxon>Viridiplantae</taxon>
        <taxon>Streptophyta</taxon>
        <taxon>Embryophyta</taxon>
        <taxon>Tracheophyta</taxon>
        <taxon>Spermatophyta</taxon>
        <taxon>Magnoliopsida</taxon>
        <taxon>eudicotyledons</taxon>
        <taxon>Gunneridae</taxon>
        <taxon>Pentapetalae</taxon>
        <taxon>rosids</taxon>
        <taxon>fabids</taxon>
        <taxon>Fabales</taxon>
        <taxon>Fabaceae</taxon>
        <taxon>Papilionoideae</taxon>
        <taxon>50 kb inversion clade</taxon>
        <taxon>NPAAA clade</taxon>
        <taxon>Hologalegina</taxon>
        <taxon>IRL clade</taxon>
        <taxon>Trifolieae</taxon>
        <taxon>Trifolium</taxon>
    </lineage>
</organism>
<dbReference type="EMBL" id="LXQA010814847">
    <property type="protein sequence ID" value="MCI72291.1"/>
    <property type="molecule type" value="Genomic_DNA"/>
</dbReference>
<reference evidence="1 2" key="1">
    <citation type="journal article" date="2018" name="Front. Plant Sci.">
        <title>Red Clover (Trifolium pratense) and Zigzag Clover (T. medium) - A Picture of Genomic Similarities and Differences.</title>
        <authorList>
            <person name="Dluhosova J."/>
            <person name="Istvanek J."/>
            <person name="Nedelnik J."/>
            <person name="Repkova J."/>
        </authorList>
    </citation>
    <scope>NUCLEOTIDE SEQUENCE [LARGE SCALE GENOMIC DNA]</scope>
    <source>
        <strain evidence="2">cv. 10/8</strain>
        <tissue evidence="1">Leaf</tissue>
    </source>
</reference>
<name>A0A392UFI4_9FABA</name>
<dbReference type="AlphaFoldDB" id="A0A392UFI4"/>
<accession>A0A392UFI4</accession>
<protein>
    <submittedName>
        <fullName evidence="1">Uncharacterized protein</fullName>
    </submittedName>
</protein>
<keyword evidence="2" id="KW-1185">Reference proteome</keyword>
<evidence type="ECO:0000313" key="1">
    <source>
        <dbReference type="EMBL" id="MCI72291.1"/>
    </source>
</evidence>
<proteinExistence type="predicted"/>
<sequence length="56" mass="6211">MGRTDMAPMVRQVVDTVTLNSGTEGKGTCMNINTLTLKSAFERGEMLRNWGEYCVP</sequence>
<evidence type="ECO:0000313" key="2">
    <source>
        <dbReference type="Proteomes" id="UP000265520"/>
    </source>
</evidence>